<feature type="compositionally biased region" description="Basic residues" evidence="1">
    <location>
        <begin position="70"/>
        <end position="85"/>
    </location>
</feature>
<comment type="caution">
    <text evidence="2">The sequence shown here is derived from an EMBL/GenBank/DDBJ whole genome shotgun (WGS) entry which is preliminary data.</text>
</comment>
<dbReference type="AlphaFoldDB" id="A0A9W6U434"/>
<name>A0A9W6U434_9STRA</name>
<accession>A0A9W6U434</accession>
<sequence length="111" mass="12862">MVPPDGIPWFCSECTNPRNLQKASEKTDTDIIAARGTRNGNRATHTDYASRHLRTHGAPQVPSLKKIFHSSVKHAKRRYKKRHKAMDRSYRELEHMPLPVWNESDENEAEQ</sequence>
<dbReference type="EMBL" id="BSXT01000363">
    <property type="protein sequence ID" value="GMF25590.1"/>
    <property type="molecule type" value="Genomic_DNA"/>
</dbReference>
<evidence type="ECO:0000256" key="1">
    <source>
        <dbReference type="SAM" id="MobiDB-lite"/>
    </source>
</evidence>
<feature type="region of interest" description="Disordered" evidence="1">
    <location>
        <begin position="70"/>
        <end position="91"/>
    </location>
</feature>
<reference evidence="2" key="1">
    <citation type="submission" date="2023-04" db="EMBL/GenBank/DDBJ databases">
        <title>Phytophthora fragariaefolia NBRC 109709.</title>
        <authorList>
            <person name="Ichikawa N."/>
            <person name="Sato H."/>
            <person name="Tonouchi N."/>
        </authorList>
    </citation>
    <scope>NUCLEOTIDE SEQUENCE</scope>
    <source>
        <strain evidence="2">NBRC 109709</strain>
    </source>
</reference>
<keyword evidence="3" id="KW-1185">Reference proteome</keyword>
<protein>
    <submittedName>
        <fullName evidence="2">Unnamed protein product</fullName>
    </submittedName>
</protein>
<dbReference type="Proteomes" id="UP001165121">
    <property type="component" value="Unassembled WGS sequence"/>
</dbReference>
<proteinExistence type="predicted"/>
<organism evidence="2 3">
    <name type="scientific">Phytophthora fragariaefolia</name>
    <dbReference type="NCBI Taxonomy" id="1490495"/>
    <lineage>
        <taxon>Eukaryota</taxon>
        <taxon>Sar</taxon>
        <taxon>Stramenopiles</taxon>
        <taxon>Oomycota</taxon>
        <taxon>Peronosporomycetes</taxon>
        <taxon>Peronosporales</taxon>
        <taxon>Peronosporaceae</taxon>
        <taxon>Phytophthora</taxon>
    </lineage>
</organism>
<evidence type="ECO:0000313" key="2">
    <source>
        <dbReference type="EMBL" id="GMF25590.1"/>
    </source>
</evidence>
<evidence type="ECO:0000313" key="3">
    <source>
        <dbReference type="Proteomes" id="UP001165121"/>
    </source>
</evidence>
<gene>
    <name evidence="2" type="ORF">Pfra01_000461900</name>
</gene>